<protein>
    <recommendedName>
        <fullName evidence="4">MotA/TolQ/ExbB proton channel domain-containing protein</fullName>
    </recommendedName>
</protein>
<comment type="caution">
    <text evidence="2">The sequence shown here is derived from an EMBL/GenBank/DDBJ whole genome shotgun (WGS) entry which is preliminary data.</text>
</comment>
<keyword evidence="3" id="KW-1185">Reference proteome</keyword>
<sequence length="90" mass="8926">MSKSALLGAYQVLSVLAILAGAGGMGLSFLSMACAELPEIVAGGAGFIAGSILVGTGLISLAIFSFTGVWLARDSHPPVSGDSEDLSALE</sequence>
<dbReference type="EMBL" id="JAGKQQ010000001">
    <property type="protein sequence ID" value="MBP3957227.1"/>
    <property type="molecule type" value="Genomic_DNA"/>
</dbReference>
<gene>
    <name evidence="2" type="ORF">J8F10_18350</name>
</gene>
<reference evidence="2 3" key="1">
    <citation type="submission" date="2021-04" db="EMBL/GenBank/DDBJ databases">
        <authorList>
            <person name="Ivanova A."/>
        </authorList>
    </citation>
    <scope>NUCLEOTIDE SEQUENCE [LARGE SCALE GENOMIC DNA]</scope>
    <source>
        <strain evidence="2 3">G18</strain>
    </source>
</reference>
<feature type="transmembrane region" description="Helical" evidence="1">
    <location>
        <begin position="45"/>
        <end position="71"/>
    </location>
</feature>
<evidence type="ECO:0000313" key="2">
    <source>
        <dbReference type="EMBL" id="MBP3957227.1"/>
    </source>
</evidence>
<proteinExistence type="predicted"/>
<keyword evidence="1" id="KW-0812">Transmembrane</keyword>
<name>A0ABS5BU20_9BACT</name>
<evidence type="ECO:0000313" key="3">
    <source>
        <dbReference type="Proteomes" id="UP000676565"/>
    </source>
</evidence>
<accession>A0ABS5BU20</accession>
<evidence type="ECO:0000256" key="1">
    <source>
        <dbReference type="SAM" id="Phobius"/>
    </source>
</evidence>
<keyword evidence="1" id="KW-1133">Transmembrane helix</keyword>
<dbReference type="Proteomes" id="UP000676565">
    <property type="component" value="Unassembled WGS sequence"/>
</dbReference>
<organism evidence="2 3">
    <name type="scientific">Gemmata palustris</name>
    <dbReference type="NCBI Taxonomy" id="2822762"/>
    <lineage>
        <taxon>Bacteria</taxon>
        <taxon>Pseudomonadati</taxon>
        <taxon>Planctomycetota</taxon>
        <taxon>Planctomycetia</taxon>
        <taxon>Gemmatales</taxon>
        <taxon>Gemmataceae</taxon>
        <taxon>Gemmata</taxon>
    </lineage>
</organism>
<dbReference type="RefSeq" id="WP_210656088.1">
    <property type="nucleotide sequence ID" value="NZ_JAGKQQ010000001.1"/>
</dbReference>
<dbReference type="PROSITE" id="PS51257">
    <property type="entry name" value="PROKAR_LIPOPROTEIN"/>
    <property type="match status" value="1"/>
</dbReference>
<evidence type="ECO:0008006" key="4">
    <source>
        <dbReference type="Google" id="ProtNLM"/>
    </source>
</evidence>
<keyword evidence="1" id="KW-0472">Membrane</keyword>